<evidence type="ECO:0000256" key="4">
    <source>
        <dbReference type="ARBA" id="ARBA00022989"/>
    </source>
</evidence>
<dbReference type="PANTHER" id="PTHR30482">
    <property type="entry name" value="HIGH-AFFINITY BRANCHED-CHAIN AMINO ACID TRANSPORT SYSTEM PERMEASE"/>
    <property type="match status" value="1"/>
</dbReference>
<feature type="transmembrane region" description="Helical" evidence="7">
    <location>
        <begin position="234"/>
        <end position="258"/>
    </location>
</feature>
<dbReference type="Proteomes" id="UP000215027">
    <property type="component" value="Chromosome I"/>
</dbReference>
<evidence type="ECO:0000256" key="7">
    <source>
        <dbReference type="SAM" id="Phobius"/>
    </source>
</evidence>
<protein>
    <submittedName>
        <fullName evidence="8">Leucine/isoleucine/valine transporter permease subunit</fullName>
    </submittedName>
</protein>
<feature type="transmembrane region" description="Helical" evidence="7">
    <location>
        <begin position="41"/>
        <end position="61"/>
    </location>
</feature>
<gene>
    <name evidence="8" type="ORF">CFX0092_A1421</name>
</gene>
<evidence type="ECO:0000256" key="3">
    <source>
        <dbReference type="ARBA" id="ARBA00022692"/>
    </source>
</evidence>
<evidence type="ECO:0000313" key="9">
    <source>
        <dbReference type="Proteomes" id="UP000215027"/>
    </source>
</evidence>
<dbReference type="GO" id="GO:0015658">
    <property type="term" value="F:branched-chain amino acid transmembrane transporter activity"/>
    <property type="evidence" value="ECO:0007669"/>
    <property type="project" value="InterPro"/>
</dbReference>
<dbReference type="InterPro" id="IPR001851">
    <property type="entry name" value="ABC_transp_permease"/>
</dbReference>
<dbReference type="CDD" id="cd06581">
    <property type="entry name" value="TM_PBP1_LivM_like"/>
    <property type="match status" value="1"/>
</dbReference>
<dbReference type="KEGG" id="pbf:CFX0092_A1421"/>
<feature type="transmembrane region" description="Helical" evidence="7">
    <location>
        <begin position="73"/>
        <end position="97"/>
    </location>
</feature>
<feature type="transmembrane region" description="Helical" evidence="7">
    <location>
        <begin position="392"/>
        <end position="411"/>
    </location>
</feature>
<accession>A0A160T263</accession>
<comment type="subcellular location">
    <subcellularLocation>
        <location evidence="1">Cell membrane</location>
        <topology evidence="1">Multi-pass membrane protein</topology>
    </subcellularLocation>
</comment>
<feature type="region of interest" description="Disordered" evidence="6">
    <location>
        <begin position="550"/>
        <end position="569"/>
    </location>
</feature>
<evidence type="ECO:0000256" key="2">
    <source>
        <dbReference type="ARBA" id="ARBA00022475"/>
    </source>
</evidence>
<sequence length="569" mass="61097">MNTINWRGVVKLGLIMGVVVLVASVIGMVQTFDERDMIENLLTLGQLLLFTPAFYAGFTAAGKHEGRAPVPSLLAGALSGALAAVPVVGLIGLAGWWTTIRDYFVNVSPQLIEILTFGREPLPGSLLLLGIMAGLGLIGAAMHLIPLRVRRPLINALLITLGFSLFSDVPLNIANQFLERNTVRLFFPTKGVTLLAAGLVFFLALAFAVWWEARGRAWRDHRQATLAPEARRRNSIIILIVALIFLLVLPRILGIFLINVVDQVGTFILMALGLNIVVGFAGLLDLGYVAFFAVGAYVTALLTSTGDLGLGISFWIAMPIGVAMAVLAGVLLGIPVLRLRGDYLAIVTLGFGEIIRVLVRSDLLKPVIGGAQGILEVGRPNFGPFTFVTPQHYYYLILAGVMLALFVSWRLRDGRPGRQWMALREDEDVAEAVGINLVGTKLLAFAIGASFAGLSGAIFGSRVGSVFPNSFELLISINVLAIIIVGGVGSLPGVILGAFVLVGLPELLREFVEFRLLIYGVLLIVMMLVRPEGLWPSAVRRRELHADESAGPAVAAVEGPRHEEVAPLT</sequence>
<feature type="compositionally biased region" description="Basic and acidic residues" evidence="6">
    <location>
        <begin position="559"/>
        <end position="569"/>
    </location>
</feature>
<evidence type="ECO:0000256" key="1">
    <source>
        <dbReference type="ARBA" id="ARBA00004651"/>
    </source>
</evidence>
<feature type="transmembrane region" description="Helical" evidence="7">
    <location>
        <begin position="473"/>
        <end position="504"/>
    </location>
</feature>
<evidence type="ECO:0000256" key="6">
    <source>
        <dbReference type="SAM" id="MobiDB-lite"/>
    </source>
</evidence>
<keyword evidence="5 7" id="KW-0472">Membrane</keyword>
<keyword evidence="4 7" id="KW-1133">Transmembrane helix</keyword>
<feature type="transmembrane region" description="Helical" evidence="7">
    <location>
        <begin position="312"/>
        <end position="334"/>
    </location>
</feature>
<evidence type="ECO:0000313" key="8">
    <source>
        <dbReference type="EMBL" id="CUS03299.2"/>
    </source>
</evidence>
<dbReference type="RefSeq" id="WP_197699912.1">
    <property type="nucleotide sequence ID" value="NZ_LN890655.1"/>
</dbReference>
<dbReference type="AlphaFoldDB" id="A0A160T263"/>
<feature type="transmembrane region" description="Helical" evidence="7">
    <location>
        <begin position="442"/>
        <end position="461"/>
    </location>
</feature>
<evidence type="ECO:0000256" key="5">
    <source>
        <dbReference type="ARBA" id="ARBA00023136"/>
    </source>
</evidence>
<feature type="transmembrane region" description="Helical" evidence="7">
    <location>
        <begin position="12"/>
        <end position="29"/>
    </location>
</feature>
<dbReference type="InterPro" id="IPR043428">
    <property type="entry name" value="LivM-like"/>
</dbReference>
<feature type="transmembrane region" description="Helical" evidence="7">
    <location>
        <begin position="516"/>
        <end position="535"/>
    </location>
</feature>
<proteinExistence type="predicted"/>
<dbReference type="EMBL" id="LN890655">
    <property type="protein sequence ID" value="CUS03299.2"/>
    <property type="molecule type" value="Genomic_DNA"/>
</dbReference>
<dbReference type="GO" id="GO:0005886">
    <property type="term" value="C:plasma membrane"/>
    <property type="evidence" value="ECO:0007669"/>
    <property type="project" value="UniProtKB-SubCell"/>
</dbReference>
<dbReference type="PANTHER" id="PTHR30482:SF10">
    <property type="entry name" value="HIGH-AFFINITY BRANCHED-CHAIN AMINO ACID TRANSPORT PROTEIN BRAE"/>
    <property type="match status" value="1"/>
</dbReference>
<name>A0A160T263_9CHLR</name>
<feature type="transmembrane region" description="Helical" evidence="7">
    <location>
        <begin position="152"/>
        <end position="171"/>
    </location>
</feature>
<keyword evidence="9" id="KW-1185">Reference proteome</keyword>
<keyword evidence="2" id="KW-1003">Cell membrane</keyword>
<feature type="transmembrane region" description="Helical" evidence="7">
    <location>
        <begin position="191"/>
        <end position="213"/>
    </location>
</feature>
<dbReference type="Pfam" id="PF02653">
    <property type="entry name" value="BPD_transp_2"/>
    <property type="match status" value="1"/>
</dbReference>
<reference evidence="8" key="1">
    <citation type="submission" date="2016-01" db="EMBL/GenBank/DDBJ databases">
        <authorList>
            <person name="Mcilroy J.S."/>
            <person name="Karst M S."/>
            <person name="Albertsen M."/>
        </authorList>
    </citation>
    <scope>NUCLEOTIDE SEQUENCE</scope>
    <source>
        <strain evidence="8">Cfx-K</strain>
    </source>
</reference>
<keyword evidence="3 7" id="KW-0812">Transmembrane</keyword>
<organism evidence="8 9">
    <name type="scientific">Candidatus Promineifilum breve</name>
    <dbReference type="NCBI Taxonomy" id="1806508"/>
    <lineage>
        <taxon>Bacteria</taxon>
        <taxon>Bacillati</taxon>
        <taxon>Chloroflexota</taxon>
        <taxon>Ardenticatenia</taxon>
        <taxon>Candidatus Promineifilales</taxon>
        <taxon>Candidatus Promineifilaceae</taxon>
        <taxon>Candidatus Promineifilum</taxon>
    </lineage>
</organism>
<feature type="transmembrane region" description="Helical" evidence="7">
    <location>
        <begin position="126"/>
        <end position="145"/>
    </location>
</feature>